<name>A0A0B0I7I9_9BACI</name>
<evidence type="ECO:0000313" key="4">
    <source>
        <dbReference type="Proteomes" id="UP000030832"/>
    </source>
</evidence>
<dbReference type="EMBL" id="JRJU01000041">
    <property type="protein sequence ID" value="KHF38383.1"/>
    <property type="molecule type" value="Genomic_DNA"/>
</dbReference>
<evidence type="ECO:0000313" key="3">
    <source>
        <dbReference type="EMBL" id="KHF38383.1"/>
    </source>
</evidence>
<dbReference type="GO" id="GO:0003677">
    <property type="term" value="F:DNA binding"/>
    <property type="evidence" value="ECO:0007669"/>
    <property type="project" value="InterPro"/>
</dbReference>
<dbReference type="AlphaFoldDB" id="A0A0B0I7I9"/>
<proteinExistence type="predicted"/>
<dbReference type="RefSeq" id="WP_034632806.1">
    <property type="nucleotide sequence ID" value="NZ_JRJU01000041.1"/>
</dbReference>
<gene>
    <name evidence="3" type="ORF">LQ50_21545</name>
</gene>
<dbReference type="PROSITE" id="PS51898">
    <property type="entry name" value="TYR_RECOMBINASE"/>
    <property type="match status" value="1"/>
</dbReference>
<comment type="caution">
    <text evidence="3">The sequence shown here is derived from an EMBL/GenBank/DDBJ whole genome shotgun (WGS) entry which is preliminary data.</text>
</comment>
<dbReference type="InterPro" id="IPR050090">
    <property type="entry name" value="Tyrosine_recombinase_XerCD"/>
</dbReference>
<dbReference type="Pfam" id="PF00589">
    <property type="entry name" value="Phage_integrase"/>
    <property type="match status" value="1"/>
</dbReference>
<accession>A0A0B0I7I9</accession>
<protein>
    <submittedName>
        <fullName evidence="3">Integrase</fullName>
    </submittedName>
</protein>
<feature type="domain" description="Tyr recombinase" evidence="2">
    <location>
        <begin position="2"/>
        <end position="182"/>
    </location>
</feature>
<dbReference type="PANTHER" id="PTHR30349">
    <property type="entry name" value="PHAGE INTEGRASE-RELATED"/>
    <property type="match status" value="1"/>
</dbReference>
<reference evidence="3 4" key="1">
    <citation type="submission" date="2014-09" db="EMBL/GenBank/DDBJ databases">
        <title>Genome sequencing and annotation of Bacillus Okhensis strain Kh10-101T.</title>
        <authorList>
            <person name="Prakash J.S."/>
        </authorList>
    </citation>
    <scope>NUCLEOTIDE SEQUENCE [LARGE SCALE GENOMIC DNA]</scope>
    <source>
        <strain evidence="4">Kh10-101T</strain>
    </source>
</reference>
<dbReference type="InterPro" id="IPR002104">
    <property type="entry name" value="Integrase_catalytic"/>
</dbReference>
<dbReference type="eggNOG" id="COG0582">
    <property type="taxonomic scope" value="Bacteria"/>
</dbReference>
<dbReference type="Proteomes" id="UP000030832">
    <property type="component" value="Unassembled WGS sequence"/>
</dbReference>
<sequence>MEFVEPIRQIEKIRVMKHYLQKRSKRDFLLFVLGINTGLRISQMLGLLYSDVMENDSPRDFILIQGKSCTDHVYLNKKVKQAICHYVRHAKLSHDDYLFLSANKNGPITRQQAYRIINQAATKADIGGKIGTHTLRKTFGYHGYKQGIAVSLLQRRFNHETRGATLRYIGIIDEKVEPPQLDVNL</sequence>
<dbReference type="GO" id="GO:0006310">
    <property type="term" value="P:DNA recombination"/>
    <property type="evidence" value="ECO:0007669"/>
    <property type="project" value="UniProtKB-KW"/>
</dbReference>
<dbReference type="Gene3D" id="1.10.443.10">
    <property type="entry name" value="Intergrase catalytic core"/>
    <property type="match status" value="1"/>
</dbReference>
<dbReference type="GO" id="GO:0015074">
    <property type="term" value="P:DNA integration"/>
    <property type="evidence" value="ECO:0007669"/>
    <property type="project" value="InterPro"/>
</dbReference>
<keyword evidence="4" id="KW-1185">Reference proteome</keyword>
<dbReference type="PANTHER" id="PTHR30349:SF82">
    <property type="entry name" value="INTEGRASE_RECOMBINASE YOEC-RELATED"/>
    <property type="match status" value="1"/>
</dbReference>
<dbReference type="OrthoDB" id="9788852at2"/>
<evidence type="ECO:0000256" key="1">
    <source>
        <dbReference type="ARBA" id="ARBA00023172"/>
    </source>
</evidence>
<dbReference type="STRING" id="333138.LQ50_21545"/>
<dbReference type="SUPFAM" id="SSF56349">
    <property type="entry name" value="DNA breaking-rejoining enzymes"/>
    <property type="match status" value="1"/>
</dbReference>
<keyword evidence="1" id="KW-0233">DNA recombination</keyword>
<evidence type="ECO:0000259" key="2">
    <source>
        <dbReference type="PROSITE" id="PS51898"/>
    </source>
</evidence>
<dbReference type="InterPro" id="IPR011010">
    <property type="entry name" value="DNA_brk_join_enz"/>
</dbReference>
<dbReference type="InterPro" id="IPR013762">
    <property type="entry name" value="Integrase-like_cat_sf"/>
</dbReference>
<organism evidence="3 4">
    <name type="scientific">Halalkalibacter okhensis</name>
    <dbReference type="NCBI Taxonomy" id="333138"/>
    <lineage>
        <taxon>Bacteria</taxon>
        <taxon>Bacillati</taxon>
        <taxon>Bacillota</taxon>
        <taxon>Bacilli</taxon>
        <taxon>Bacillales</taxon>
        <taxon>Bacillaceae</taxon>
        <taxon>Halalkalibacter</taxon>
    </lineage>
</organism>